<evidence type="ECO:0000313" key="4">
    <source>
        <dbReference type="Proteomes" id="UP001254608"/>
    </source>
</evidence>
<feature type="transmembrane region" description="Helical" evidence="2">
    <location>
        <begin position="7"/>
        <end position="30"/>
    </location>
</feature>
<organism evidence="3 4">
    <name type="scientific">Banduia mediterranea</name>
    <dbReference type="NCBI Taxonomy" id="3075609"/>
    <lineage>
        <taxon>Bacteria</taxon>
        <taxon>Pseudomonadati</taxon>
        <taxon>Pseudomonadota</taxon>
        <taxon>Gammaproteobacteria</taxon>
        <taxon>Nevskiales</taxon>
        <taxon>Algiphilaceae</taxon>
        <taxon>Banduia</taxon>
    </lineage>
</organism>
<dbReference type="EMBL" id="JAVRIC010000012">
    <property type="protein sequence ID" value="MDT0497696.1"/>
    <property type="molecule type" value="Genomic_DNA"/>
</dbReference>
<feature type="transmembrane region" description="Helical" evidence="2">
    <location>
        <begin position="108"/>
        <end position="127"/>
    </location>
</feature>
<keyword evidence="2" id="KW-0472">Membrane</keyword>
<feature type="transmembrane region" description="Helical" evidence="2">
    <location>
        <begin position="165"/>
        <end position="184"/>
    </location>
</feature>
<comment type="caution">
    <text evidence="3">The sequence shown here is derived from an EMBL/GenBank/DDBJ whole genome shotgun (WGS) entry which is preliminary data.</text>
</comment>
<sequence length="185" mass="20826">MSANVNNAFYFLVNTLLQLYLMVMILRILLQLVRADFYNPVCQVIWKVTQPLVDLPGRVLPRYRNIDIAGILVTYVCTVIYIYVIFAILGLGVPLIQALWFAVLKMAWLTLQIYTFSLLIQAVLSWVGPGYNNPAGSILWSLNEPLLRPVRRVIPPISGLDLSPLVVILLLQVLARLIGVPGILR</sequence>
<evidence type="ECO:0000256" key="1">
    <source>
        <dbReference type="ARBA" id="ARBA00010894"/>
    </source>
</evidence>
<evidence type="ECO:0000313" key="3">
    <source>
        <dbReference type="EMBL" id="MDT0497696.1"/>
    </source>
</evidence>
<reference evidence="3 4" key="1">
    <citation type="submission" date="2023-09" db="EMBL/GenBank/DDBJ databases">
        <authorList>
            <person name="Rey-Velasco X."/>
        </authorList>
    </citation>
    <scope>NUCLEOTIDE SEQUENCE [LARGE SCALE GENOMIC DNA]</scope>
    <source>
        <strain evidence="3 4">W345</strain>
    </source>
</reference>
<proteinExistence type="inferred from homology"/>
<name>A0ABU2WIL1_9GAMM</name>
<dbReference type="RefSeq" id="WP_311365089.1">
    <property type="nucleotide sequence ID" value="NZ_JAVRIC010000012.1"/>
</dbReference>
<dbReference type="Proteomes" id="UP001254608">
    <property type="component" value="Unassembled WGS sequence"/>
</dbReference>
<comment type="similarity">
    <text evidence="1">Belongs to the YggT family.</text>
</comment>
<dbReference type="PANTHER" id="PTHR33219:SF14">
    <property type="entry name" value="PROTEIN COFACTOR ASSEMBLY OF COMPLEX C SUBUNIT B CCB3, CHLOROPLASTIC-RELATED"/>
    <property type="match status" value="1"/>
</dbReference>
<gene>
    <name evidence="3" type="ORF">RM530_10010</name>
</gene>
<keyword evidence="2" id="KW-0812">Transmembrane</keyword>
<feature type="transmembrane region" description="Helical" evidence="2">
    <location>
        <begin position="68"/>
        <end position="96"/>
    </location>
</feature>
<keyword evidence="2" id="KW-1133">Transmembrane helix</keyword>
<protein>
    <submittedName>
        <fullName evidence="3">YggT family protein</fullName>
    </submittedName>
</protein>
<accession>A0ABU2WIL1</accession>
<dbReference type="Pfam" id="PF02325">
    <property type="entry name" value="CCB3_YggT"/>
    <property type="match status" value="2"/>
</dbReference>
<keyword evidence="4" id="KW-1185">Reference proteome</keyword>
<dbReference type="InterPro" id="IPR003425">
    <property type="entry name" value="CCB3/YggT"/>
</dbReference>
<evidence type="ECO:0000256" key="2">
    <source>
        <dbReference type="SAM" id="Phobius"/>
    </source>
</evidence>
<dbReference type="PANTHER" id="PTHR33219">
    <property type="entry name" value="YLMG HOMOLOG PROTEIN 2, CHLOROPLASTIC"/>
    <property type="match status" value="1"/>
</dbReference>